<feature type="domain" description="C2H2-type" evidence="1">
    <location>
        <begin position="164"/>
        <end position="180"/>
    </location>
</feature>
<dbReference type="Gene3D" id="3.30.160.60">
    <property type="entry name" value="Classic Zinc Finger"/>
    <property type="match status" value="1"/>
</dbReference>
<evidence type="ECO:0000313" key="2">
    <source>
        <dbReference type="EMBL" id="KAK3369949.1"/>
    </source>
</evidence>
<dbReference type="InterPro" id="IPR013087">
    <property type="entry name" value="Znf_C2H2_type"/>
</dbReference>
<dbReference type="Proteomes" id="UP001285441">
    <property type="component" value="Unassembled WGS sequence"/>
</dbReference>
<accession>A0AAE0K4S9</accession>
<reference evidence="2" key="2">
    <citation type="submission" date="2023-06" db="EMBL/GenBank/DDBJ databases">
        <authorList>
            <consortium name="Lawrence Berkeley National Laboratory"/>
            <person name="Haridas S."/>
            <person name="Hensen N."/>
            <person name="Bonometti L."/>
            <person name="Westerberg I."/>
            <person name="Brannstrom I.O."/>
            <person name="Guillou S."/>
            <person name="Cros-Aarteil S."/>
            <person name="Calhoun S."/>
            <person name="Kuo A."/>
            <person name="Mondo S."/>
            <person name="Pangilinan J."/>
            <person name="Riley R."/>
            <person name="LaButti K."/>
            <person name="Andreopoulos B."/>
            <person name="Lipzen A."/>
            <person name="Chen C."/>
            <person name="Yanf M."/>
            <person name="Daum C."/>
            <person name="Ng V."/>
            <person name="Clum A."/>
            <person name="Steindorff A."/>
            <person name="Ohm R."/>
            <person name="Martin F."/>
            <person name="Silar P."/>
            <person name="Natvig D."/>
            <person name="Lalanne C."/>
            <person name="Gautier V."/>
            <person name="Ament-velasquez S.L."/>
            <person name="Kruys A."/>
            <person name="Hutchinson M.I."/>
            <person name="Powell A.J."/>
            <person name="Barry K."/>
            <person name="Miller A.N."/>
            <person name="Grigoriev I.V."/>
            <person name="Debuchy R."/>
            <person name="Gladieux P."/>
            <person name="Thoren M.H."/>
            <person name="Johannesson H."/>
        </authorList>
    </citation>
    <scope>NUCLEOTIDE SEQUENCE</scope>
    <source>
        <strain evidence="2">CBS 232.78</strain>
    </source>
</reference>
<reference evidence="2" key="1">
    <citation type="journal article" date="2023" name="Mol. Phylogenet. Evol.">
        <title>Genome-scale phylogeny and comparative genomics of the fungal order Sordariales.</title>
        <authorList>
            <person name="Hensen N."/>
            <person name="Bonometti L."/>
            <person name="Westerberg I."/>
            <person name="Brannstrom I.O."/>
            <person name="Guillou S."/>
            <person name="Cros-Aarteil S."/>
            <person name="Calhoun S."/>
            <person name="Haridas S."/>
            <person name="Kuo A."/>
            <person name="Mondo S."/>
            <person name="Pangilinan J."/>
            <person name="Riley R."/>
            <person name="LaButti K."/>
            <person name="Andreopoulos B."/>
            <person name="Lipzen A."/>
            <person name="Chen C."/>
            <person name="Yan M."/>
            <person name="Daum C."/>
            <person name="Ng V."/>
            <person name="Clum A."/>
            <person name="Steindorff A."/>
            <person name="Ohm R.A."/>
            <person name="Martin F."/>
            <person name="Silar P."/>
            <person name="Natvig D.O."/>
            <person name="Lalanne C."/>
            <person name="Gautier V."/>
            <person name="Ament-Velasquez S.L."/>
            <person name="Kruys A."/>
            <person name="Hutchinson M.I."/>
            <person name="Powell A.J."/>
            <person name="Barry K."/>
            <person name="Miller A.N."/>
            <person name="Grigoriev I.V."/>
            <person name="Debuchy R."/>
            <person name="Gladieux P."/>
            <person name="Hiltunen Thoren M."/>
            <person name="Johannesson H."/>
        </authorList>
    </citation>
    <scope>NUCLEOTIDE SEQUENCE</scope>
    <source>
        <strain evidence="2">CBS 232.78</strain>
    </source>
</reference>
<evidence type="ECO:0000259" key="1">
    <source>
        <dbReference type="Pfam" id="PF00096"/>
    </source>
</evidence>
<organism evidence="2 3">
    <name type="scientific">Podospora didyma</name>
    <dbReference type="NCBI Taxonomy" id="330526"/>
    <lineage>
        <taxon>Eukaryota</taxon>
        <taxon>Fungi</taxon>
        <taxon>Dikarya</taxon>
        <taxon>Ascomycota</taxon>
        <taxon>Pezizomycotina</taxon>
        <taxon>Sordariomycetes</taxon>
        <taxon>Sordariomycetidae</taxon>
        <taxon>Sordariales</taxon>
        <taxon>Podosporaceae</taxon>
        <taxon>Podospora</taxon>
    </lineage>
</organism>
<proteinExistence type="predicted"/>
<name>A0AAE0K4S9_9PEZI</name>
<protein>
    <recommendedName>
        <fullName evidence="1">C2H2-type domain-containing protein</fullName>
    </recommendedName>
</protein>
<keyword evidence="3" id="KW-1185">Reference proteome</keyword>
<dbReference type="EMBL" id="JAULSW010000009">
    <property type="protein sequence ID" value="KAK3369949.1"/>
    <property type="molecule type" value="Genomic_DNA"/>
</dbReference>
<comment type="caution">
    <text evidence="2">The sequence shown here is derived from an EMBL/GenBank/DDBJ whole genome shotgun (WGS) entry which is preliminary data.</text>
</comment>
<dbReference type="AlphaFoldDB" id="A0AAE0K4S9"/>
<sequence length="248" mass="26671">MASQNFGITYGVNDTIDSFGVNSGDDGFASTGMWPDMTLAVAPNPTALKMSSLPPTRIQHTSNFGTAMRAANDSAFPTGENLVNGVALGSGQYFLGTGLPLASETPNPLINFAGNTLSGVDANAFMPTTDDLGQLLSFEVNPPPPSIDTHGVDTNIAGGKPACICGKSFTRADSLRRHIQFASHRARATLAFSVTSGTREAADLFPCVACDKHRGNESFTRRDHLRQHLRVYHKMNKEFVDEHLRAYH</sequence>
<dbReference type="Pfam" id="PF00096">
    <property type="entry name" value="zf-C2H2"/>
    <property type="match status" value="1"/>
</dbReference>
<gene>
    <name evidence="2" type="ORF">B0H63DRAFT_514180</name>
</gene>
<evidence type="ECO:0000313" key="3">
    <source>
        <dbReference type="Proteomes" id="UP001285441"/>
    </source>
</evidence>